<reference evidence="5 6" key="1">
    <citation type="submission" date="2019-04" db="EMBL/GenBank/DDBJ databases">
        <title>High contiguity whole genome sequence and gene annotation resource for two Venturia nashicola isolates.</title>
        <authorList>
            <person name="Prokchorchik M."/>
            <person name="Won K."/>
            <person name="Lee Y."/>
            <person name="Choi E.D."/>
            <person name="Segonzac C."/>
            <person name="Sohn K.H."/>
        </authorList>
    </citation>
    <scope>NUCLEOTIDE SEQUENCE [LARGE SCALE GENOMIC DNA]</scope>
    <source>
        <strain evidence="5 6">PRI2</strain>
    </source>
</reference>
<comment type="similarity">
    <text evidence="1">Belongs to the methyltransferase superfamily.</text>
</comment>
<keyword evidence="6" id="KW-1185">Reference proteome</keyword>
<dbReference type="AlphaFoldDB" id="A0A4Z1PCP7"/>
<evidence type="ECO:0000256" key="1">
    <source>
        <dbReference type="ARBA" id="ARBA00008361"/>
    </source>
</evidence>
<dbReference type="Pfam" id="PF08241">
    <property type="entry name" value="Methyltransf_11"/>
    <property type="match status" value="1"/>
</dbReference>
<evidence type="ECO:0000259" key="4">
    <source>
        <dbReference type="Pfam" id="PF08241"/>
    </source>
</evidence>
<dbReference type="InterPro" id="IPR051419">
    <property type="entry name" value="Lys/N-term_MeTrsfase_sf"/>
</dbReference>
<dbReference type="GO" id="GO:0032259">
    <property type="term" value="P:methylation"/>
    <property type="evidence" value="ECO:0007669"/>
    <property type="project" value="UniProtKB-KW"/>
</dbReference>
<keyword evidence="3" id="KW-0808">Transferase</keyword>
<dbReference type="PANTHER" id="PTHR12176:SF80">
    <property type="entry name" value="EEF1A LYSINE METHYLTRANSFERASE 4"/>
    <property type="match status" value="1"/>
</dbReference>
<evidence type="ECO:0000256" key="3">
    <source>
        <dbReference type="ARBA" id="ARBA00022679"/>
    </source>
</evidence>
<evidence type="ECO:0000313" key="5">
    <source>
        <dbReference type="EMBL" id="TID22886.1"/>
    </source>
</evidence>
<dbReference type="OrthoDB" id="411785at2759"/>
<dbReference type="InterPro" id="IPR013216">
    <property type="entry name" value="Methyltransf_11"/>
</dbReference>
<sequence length="216" mass="24737">MSSKESLAELAHPEYWNTRYTTTEEEKYDWLRNFDSIKPFLEKYLPAASTNPRVLQLGCGNSTLTSDLTSLSYTNQTSIDFSPPVITQMSQKYPDTTWLVMDVRKMTFPSSSFDIAIDKATLDAMLYGSLWDPEAEVRENVGSYVDEVARVLVPGGMWLYITWRQPHFIRPLLEREGIWTVESEVLAEPGGGGMFEYYGYVIRKKVDGEEQRVEGE</sequence>
<gene>
    <name evidence="5" type="ORF">E6O75_ATG02060</name>
</gene>
<dbReference type="GO" id="GO:0008757">
    <property type="term" value="F:S-adenosylmethionine-dependent methyltransferase activity"/>
    <property type="evidence" value="ECO:0007669"/>
    <property type="project" value="InterPro"/>
</dbReference>
<dbReference type="Proteomes" id="UP000298493">
    <property type="component" value="Unassembled WGS sequence"/>
</dbReference>
<dbReference type="Gene3D" id="3.40.50.150">
    <property type="entry name" value="Vaccinia Virus protein VP39"/>
    <property type="match status" value="1"/>
</dbReference>
<accession>A0A4Z1PCP7</accession>
<dbReference type="CDD" id="cd02440">
    <property type="entry name" value="AdoMet_MTases"/>
    <property type="match status" value="1"/>
</dbReference>
<name>A0A4Z1PCP7_9PEZI</name>
<comment type="caution">
    <text evidence="5">The sequence shown here is derived from an EMBL/GenBank/DDBJ whole genome shotgun (WGS) entry which is preliminary data.</text>
</comment>
<organism evidence="5 6">
    <name type="scientific">Venturia nashicola</name>
    <dbReference type="NCBI Taxonomy" id="86259"/>
    <lineage>
        <taxon>Eukaryota</taxon>
        <taxon>Fungi</taxon>
        <taxon>Dikarya</taxon>
        <taxon>Ascomycota</taxon>
        <taxon>Pezizomycotina</taxon>
        <taxon>Dothideomycetes</taxon>
        <taxon>Pleosporomycetidae</taxon>
        <taxon>Venturiales</taxon>
        <taxon>Venturiaceae</taxon>
        <taxon>Venturia</taxon>
    </lineage>
</organism>
<dbReference type="EMBL" id="SNSC02000007">
    <property type="protein sequence ID" value="TID22886.1"/>
    <property type="molecule type" value="Genomic_DNA"/>
</dbReference>
<keyword evidence="2" id="KW-0489">Methyltransferase</keyword>
<evidence type="ECO:0000313" key="6">
    <source>
        <dbReference type="Proteomes" id="UP000298493"/>
    </source>
</evidence>
<dbReference type="SUPFAM" id="SSF53335">
    <property type="entry name" value="S-adenosyl-L-methionine-dependent methyltransferases"/>
    <property type="match status" value="1"/>
</dbReference>
<dbReference type="InterPro" id="IPR029063">
    <property type="entry name" value="SAM-dependent_MTases_sf"/>
</dbReference>
<protein>
    <submittedName>
        <fullName evidence="5">Cell wall alpha-1-3-glucan synthase mok13</fullName>
    </submittedName>
</protein>
<proteinExistence type="inferred from homology"/>
<feature type="domain" description="Methyltransferase type 11" evidence="4">
    <location>
        <begin position="55"/>
        <end position="157"/>
    </location>
</feature>
<dbReference type="PANTHER" id="PTHR12176">
    <property type="entry name" value="SAM-DEPENDENT METHYLTRANSFERASE SUPERFAMILY PROTEIN"/>
    <property type="match status" value="1"/>
</dbReference>
<evidence type="ECO:0000256" key="2">
    <source>
        <dbReference type="ARBA" id="ARBA00022603"/>
    </source>
</evidence>